<evidence type="ECO:0000313" key="4">
    <source>
        <dbReference type="Proteomes" id="UP000010471"/>
    </source>
</evidence>
<dbReference type="eggNOG" id="COG0457">
    <property type="taxonomic scope" value="Bacteria"/>
</dbReference>
<dbReference type="Pfam" id="PF13424">
    <property type="entry name" value="TPR_12"/>
    <property type="match status" value="1"/>
</dbReference>
<dbReference type="InterPro" id="IPR019734">
    <property type="entry name" value="TPR_rpt"/>
</dbReference>
<dbReference type="Pfam" id="PF13374">
    <property type="entry name" value="TPR_10"/>
    <property type="match status" value="1"/>
</dbReference>
<dbReference type="InterPro" id="IPR011990">
    <property type="entry name" value="TPR-like_helical_dom_sf"/>
</dbReference>
<dbReference type="AlphaFoldDB" id="K9WE90"/>
<dbReference type="eggNOG" id="COG4995">
    <property type="taxonomic scope" value="Bacteria"/>
</dbReference>
<feature type="region of interest" description="Disordered" evidence="1">
    <location>
        <begin position="611"/>
        <end position="641"/>
    </location>
</feature>
<dbReference type="PANTHER" id="PTHR10098:SF112">
    <property type="entry name" value="SLR0380 PROTEIN"/>
    <property type="match status" value="1"/>
</dbReference>
<proteinExistence type="predicted"/>
<dbReference type="KEGG" id="mic:Mic7113_2252"/>
<evidence type="ECO:0000259" key="2">
    <source>
        <dbReference type="Pfam" id="PF12770"/>
    </source>
</evidence>
<dbReference type="InterPro" id="IPR024983">
    <property type="entry name" value="CHAT_dom"/>
</dbReference>
<dbReference type="Pfam" id="PF12770">
    <property type="entry name" value="CHAT"/>
    <property type="match status" value="1"/>
</dbReference>
<dbReference type="Proteomes" id="UP000010471">
    <property type="component" value="Chromosome"/>
</dbReference>
<feature type="domain" description="CHAT" evidence="2">
    <location>
        <begin position="672"/>
        <end position="952"/>
    </location>
</feature>
<gene>
    <name evidence="3" type="ORF">Mic7113_2252</name>
</gene>
<accession>K9WE90</accession>
<protein>
    <recommendedName>
        <fullName evidence="2">CHAT domain-containing protein</fullName>
    </recommendedName>
</protein>
<reference evidence="3 4" key="1">
    <citation type="submission" date="2012-06" db="EMBL/GenBank/DDBJ databases">
        <title>Finished chromosome of genome of Microcoleus sp. PCC 7113.</title>
        <authorList>
            <consortium name="US DOE Joint Genome Institute"/>
            <person name="Gugger M."/>
            <person name="Coursin T."/>
            <person name="Rippka R."/>
            <person name="Tandeau De Marsac N."/>
            <person name="Huntemann M."/>
            <person name="Wei C.-L."/>
            <person name="Han J."/>
            <person name="Detter J.C."/>
            <person name="Han C."/>
            <person name="Tapia R."/>
            <person name="Chen A."/>
            <person name="Kyrpides N."/>
            <person name="Mavromatis K."/>
            <person name="Markowitz V."/>
            <person name="Szeto E."/>
            <person name="Ivanova N."/>
            <person name="Pagani I."/>
            <person name="Pati A."/>
            <person name="Goodwin L."/>
            <person name="Nordberg H.P."/>
            <person name="Cantor M.N."/>
            <person name="Hua S.X."/>
            <person name="Woyke T."/>
            <person name="Kerfeld C.A."/>
        </authorList>
    </citation>
    <scope>NUCLEOTIDE SEQUENCE [LARGE SCALE GENOMIC DNA]</scope>
    <source>
        <strain evidence="3 4">PCC 7113</strain>
    </source>
</reference>
<organism evidence="3 4">
    <name type="scientific">Allocoleopsis franciscana PCC 7113</name>
    <dbReference type="NCBI Taxonomy" id="1173027"/>
    <lineage>
        <taxon>Bacteria</taxon>
        <taxon>Bacillati</taxon>
        <taxon>Cyanobacteriota</taxon>
        <taxon>Cyanophyceae</taxon>
        <taxon>Coleofasciculales</taxon>
        <taxon>Coleofasciculaceae</taxon>
        <taxon>Allocoleopsis</taxon>
        <taxon>Allocoleopsis franciscana</taxon>
    </lineage>
</organism>
<dbReference type="RefSeq" id="WP_015182216.1">
    <property type="nucleotide sequence ID" value="NC_019738.1"/>
</dbReference>
<dbReference type="EMBL" id="CP003630">
    <property type="protein sequence ID" value="AFZ18064.1"/>
    <property type="molecule type" value="Genomic_DNA"/>
</dbReference>
<dbReference type="Gene3D" id="1.25.40.10">
    <property type="entry name" value="Tetratricopeptide repeat domain"/>
    <property type="match status" value="2"/>
</dbReference>
<keyword evidence="4" id="KW-1185">Reference proteome</keyword>
<sequence>MIPRFNLQLFCLLFAGAFFLTQGLPKIVGATTPSVLTQTPAGVTIVQNSPNPTTLVEQGKSLYEAGKFSQAVAVLQQAREAFKTQGDKLKESMTLSNLALAYQQLGSWSKAQQALTESLNLLQSEETVRKTPQSRASERLQILAQTLDIQGRFQFSVGQVEQALKTWQQAAATYAQTDNQDGRLQSQINQAQALQSMGFYTRACKTLLNTVGIENQDCQISNEQLQTLKAQPDTLPKAVALRTLGDVLQLVGDLQQSENVLKLSLEIAQRLQSPANISSARFSLANTARAQRTTSDDGQSRQTSENPLTLYQQAAEEATSPTLRVQAQLNQVSLLIEEQRLPEARSLFTQIQSQLDTLPPSRTAVYAGINLAQSLIKLSPSEVDTAAKLLAKAIEQAKSLGDQRATAYALGNLGDLYEKTGQLSEAKNLTEEALVLAQTISAPDIAYRWQWQLGRLLKAQGNRKEAIAAYDSAVKTLKDLRSDLVSINPNVQFSFRESVEPVYRQFVELLLQSDANPDNLAQARDVIESLQLAELANFFREDCLTGNPIKIDQIDQKAAVIYPIVLKDRLEVILSLPNAPLRHYATSLPREEVENTFNELRQAIASSSVNPISRGEVEQVEPESNAPPETESAGTQPDRRGLGAVLREECRSTLGPVPLSCQSSPTSQNYLPLAQQVYQWLIKPVEQELAKSELKTLVFVLDGPLLNLPMAVLHDGKEFLIEKYAIAYTPGLNLLDSKPLARGKISALKAGLSEAREITLSSSTTPIVFSALPFVKQELETIQSNVAGELLLNQDFTTATIQKEINSIPFPVVHLATHGQFSSNEKDTFILTWDDRLNVNQLNTLLRSREEIGRNPIELLVLSACQTAAGDRRAALGLAGVAVRAGARSTLATLWLVSDEGTAELMTRFYQELTNPTISKAEALRRAQVALLKNSRYQQKPEIWAPYVLVGNWL</sequence>
<name>K9WE90_9CYAN</name>
<dbReference type="HOGENOM" id="CLU_002404_0_0_3"/>
<evidence type="ECO:0000313" key="3">
    <source>
        <dbReference type="EMBL" id="AFZ18064.1"/>
    </source>
</evidence>
<evidence type="ECO:0000256" key="1">
    <source>
        <dbReference type="SAM" id="MobiDB-lite"/>
    </source>
</evidence>
<dbReference type="SUPFAM" id="SSF48452">
    <property type="entry name" value="TPR-like"/>
    <property type="match status" value="3"/>
</dbReference>
<dbReference type="PATRIC" id="fig|1173027.3.peg.2458"/>
<dbReference type="PANTHER" id="PTHR10098">
    <property type="entry name" value="RAPSYN-RELATED"/>
    <property type="match status" value="1"/>
</dbReference>
<dbReference type="SMART" id="SM00028">
    <property type="entry name" value="TPR"/>
    <property type="match status" value="6"/>
</dbReference>
<dbReference type="STRING" id="1173027.Mic7113_2252"/>